<evidence type="ECO:0000259" key="1">
    <source>
        <dbReference type="Pfam" id="PF08164"/>
    </source>
</evidence>
<dbReference type="PANTHER" id="PTHR15565">
    <property type="entry name" value="AATF PROTEIN APOPTOSIS ANTAGONIZING TRANSCRIPTION FACTOR"/>
    <property type="match status" value="1"/>
</dbReference>
<accession>A0A7S3MWN6</accession>
<dbReference type="Pfam" id="PF08164">
    <property type="entry name" value="TRAUB"/>
    <property type="match status" value="1"/>
</dbReference>
<name>A0A7S3MWN6_9SPIT</name>
<organism evidence="2">
    <name type="scientific">Strombidium inclinatum</name>
    <dbReference type="NCBI Taxonomy" id="197538"/>
    <lineage>
        <taxon>Eukaryota</taxon>
        <taxon>Sar</taxon>
        <taxon>Alveolata</taxon>
        <taxon>Ciliophora</taxon>
        <taxon>Intramacronucleata</taxon>
        <taxon>Spirotrichea</taxon>
        <taxon>Oligotrichia</taxon>
        <taxon>Strombidiidae</taxon>
        <taxon>Strombidium</taxon>
    </lineage>
</organism>
<gene>
    <name evidence="2" type="ORF">SINC0208_LOCUS5308</name>
</gene>
<dbReference type="InterPro" id="IPR012617">
    <property type="entry name" value="AATF_C"/>
</dbReference>
<dbReference type="PANTHER" id="PTHR15565:SF0">
    <property type="entry name" value="PROTEIN AATF"/>
    <property type="match status" value="1"/>
</dbReference>
<reference evidence="2" key="1">
    <citation type="submission" date="2021-01" db="EMBL/GenBank/DDBJ databases">
        <authorList>
            <person name="Corre E."/>
            <person name="Pelletier E."/>
            <person name="Niang G."/>
            <person name="Scheremetjew M."/>
            <person name="Finn R."/>
            <person name="Kale V."/>
            <person name="Holt S."/>
            <person name="Cochrane G."/>
            <person name="Meng A."/>
            <person name="Brown T."/>
            <person name="Cohen L."/>
        </authorList>
    </citation>
    <scope>NUCLEOTIDE SEQUENCE</scope>
    <source>
        <strain evidence="2">S3</strain>
    </source>
</reference>
<feature type="domain" description="Apoptosis-antagonizing transcription factor C-terminal" evidence="1">
    <location>
        <begin position="99"/>
        <end position="174"/>
    </location>
</feature>
<dbReference type="GO" id="GO:0005730">
    <property type="term" value="C:nucleolus"/>
    <property type="evidence" value="ECO:0007669"/>
    <property type="project" value="TreeGrafter"/>
</dbReference>
<dbReference type="EMBL" id="HBIH01012969">
    <property type="protein sequence ID" value="CAE0324686.1"/>
    <property type="molecule type" value="Transcribed_RNA"/>
</dbReference>
<dbReference type="InterPro" id="IPR039223">
    <property type="entry name" value="AATF/Bfr2"/>
</dbReference>
<evidence type="ECO:0000313" key="2">
    <source>
        <dbReference type="EMBL" id="CAE0324686.1"/>
    </source>
</evidence>
<protein>
    <recommendedName>
        <fullName evidence="1">Apoptosis-antagonizing transcription factor C-terminal domain-containing protein</fullName>
    </recommendedName>
</protein>
<proteinExistence type="predicted"/>
<sequence length="194" mass="21793">MTNKSFSQVSQKKKVFGRSVTDQVADIMNDEEALKAAIERVSFKHDPNQLPVGADPLAELTDKDPQVFNDNDFYKVQLSDFLTMSGQTGVDEGDDKGDDDYLHGADLSLTQKYLAKREKLKELNLQRKKEIDRRATKGRKIKYIVYDKLKNFMTPVEESTFTVIGKDAILSNMFGKKSETGEGAAIDLFAEVNA</sequence>
<dbReference type="AlphaFoldDB" id="A0A7S3MWN6"/>